<evidence type="ECO:0000256" key="3">
    <source>
        <dbReference type="ARBA" id="ARBA00023125"/>
    </source>
</evidence>
<dbReference type="GO" id="GO:0000976">
    <property type="term" value="F:transcription cis-regulatory region binding"/>
    <property type="evidence" value="ECO:0007669"/>
    <property type="project" value="TreeGrafter"/>
</dbReference>
<dbReference type="InterPro" id="IPR036388">
    <property type="entry name" value="WH-like_DNA-bd_sf"/>
</dbReference>
<dbReference type="Gene3D" id="1.10.10.10">
    <property type="entry name" value="Winged helix-like DNA-binding domain superfamily/Winged helix DNA-binding domain"/>
    <property type="match status" value="1"/>
</dbReference>
<comment type="similarity">
    <text evidence="1">Belongs to the LysR transcriptional regulatory family.</text>
</comment>
<keyword evidence="2" id="KW-0805">Transcription regulation</keyword>
<keyword evidence="7" id="KW-1185">Reference proteome</keyword>
<keyword evidence="4" id="KW-0804">Transcription</keyword>
<dbReference type="SUPFAM" id="SSF46785">
    <property type="entry name" value="Winged helix' DNA-binding domain"/>
    <property type="match status" value="1"/>
</dbReference>
<dbReference type="RefSeq" id="WP_093031883.1">
    <property type="nucleotide sequence ID" value="NZ_FMZV01000008.1"/>
</dbReference>
<dbReference type="InterPro" id="IPR000847">
    <property type="entry name" value="LysR_HTH_N"/>
</dbReference>
<gene>
    <name evidence="6" type="ORF">SAMN04488239_10842</name>
</gene>
<evidence type="ECO:0000256" key="1">
    <source>
        <dbReference type="ARBA" id="ARBA00009437"/>
    </source>
</evidence>
<name>A0A1G6VFV1_9RHOB</name>
<dbReference type="PANTHER" id="PTHR30126">
    <property type="entry name" value="HTH-TYPE TRANSCRIPTIONAL REGULATOR"/>
    <property type="match status" value="1"/>
</dbReference>
<dbReference type="PANTHER" id="PTHR30126:SF80">
    <property type="entry name" value="TRANSCRIPTIONAL REGULATOR-RELATED"/>
    <property type="match status" value="1"/>
</dbReference>
<dbReference type="AlphaFoldDB" id="A0A1G6VFV1"/>
<proteinExistence type="inferred from homology"/>
<keyword evidence="3 6" id="KW-0238">DNA-binding</keyword>
<evidence type="ECO:0000259" key="5">
    <source>
        <dbReference type="PROSITE" id="PS50931"/>
    </source>
</evidence>
<organism evidence="6 7">
    <name type="scientific">Ruegeria marina</name>
    <dbReference type="NCBI Taxonomy" id="639004"/>
    <lineage>
        <taxon>Bacteria</taxon>
        <taxon>Pseudomonadati</taxon>
        <taxon>Pseudomonadota</taxon>
        <taxon>Alphaproteobacteria</taxon>
        <taxon>Rhodobacterales</taxon>
        <taxon>Roseobacteraceae</taxon>
        <taxon>Ruegeria</taxon>
    </lineage>
</organism>
<dbReference type="GO" id="GO:0003700">
    <property type="term" value="F:DNA-binding transcription factor activity"/>
    <property type="evidence" value="ECO:0007669"/>
    <property type="project" value="InterPro"/>
</dbReference>
<feature type="domain" description="HTH lysR-type" evidence="5">
    <location>
        <begin position="7"/>
        <end position="64"/>
    </location>
</feature>
<dbReference type="SUPFAM" id="SSF53850">
    <property type="entry name" value="Periplasmic binding protein-like II"/>
    <property type="match status" value="1"/>
</dbReference>
<dbReference type="EMBL" id="FMZV01000008">
    <property type="protein sequence ID" value="SDD52213.1"/>
    <property type="molecule type" value="Genomic_DNA"/>
</dbReference>
<evidence type="ECO:0000256" key="2">
    <source>
        <dbReference type="ARBA" id="ARBA00023015"/>
    </source>
</evidence>
<sequence>MVMALHLVPRVLKYMECVAQHGSIQSASRELGISASAIHRQIVLIEEDLGEVLFERDPKGLILTPTGSLILELARRWRLDNARLMSTVQANRGVEQGHFRLAAMDSMVNGFVLNLVQATASAFPKVTIDIEIMSPGDATKGVLNGDFDLAAVANAAPNEALEFHWRREFPLGCIATWDHPLAAEESISFSTFISYPVVFQSSALSIRKLLEARHSWLFEQARTAVVVNSIQLMKLLVATGRYVAVTSEIDAGPELQDGRLAFVPINDEDVFKQNISLISNAQMPPSKLREKIQEIAVQCLDNLSVSAGQKV</sequence>
<evidence type="ECO:0000256" key="4">
    <source>
        <dbReference type="ARBA" id="ARBA00023163"/>
    </source>
</evidence>
<dbReference type="Pfam" id="PF00126">
    <property type="entry name" value="HTH_1"/>
    <property type="match status" value="1"/>
</dbReference>
<reference evidence="7" key="1">
    <citation type="submission" date="2016-10" db="EMBL/GenBank/DDBJ databases">
        <authorList>
            <person name="Varghese N."/>
            <person name="Submissions S."/>
        </authorList>
    </citation>
    <scope>NUCLEOTIDE SEQUENCE [LARGE SCALE GENOMIC DNA]</scope>
    <source>
        <strain evidence="7">CGMCC 1.9108</strain>
    </source>
</reference>
<accession>A0A1G6VFV1</accession>
<dbReference type="InterPro" id="IPR036390">
    <property type="entry name" value="WH_DNA-bd_sf"/>
</dbReference>
<evidence type="ECO:0000313" key="7">
    <source>
        <dbReference type="Proteomes" id="UP000199628"/>
    </source>
</evidence>
<dbReference type="PROSITE" id="PS50931">
    <property type="entry name" value="HTH_LYSR"/>
    <property type="match status" value="1"/>
</dbReference>
<dbReference type="InterPro" id="IPR005119">
    <property type="entry name" value="LysR_subst-bd"/>
</dbReference>
<protein>
    <submittedName>
        <fullName evidence="6">DNA-binding transcriptional regulator, LysR family</fullName>
    </submittedName>
</protein>
<dbReference type="STRING" id="639004.SAMN04488239_10842"/>
<evidence type="ECO:0000313" key="6">
    <source>
        <dbReference type="EMBL" id="SDD52213.1"/>
    </source>
</evidence>
<dbReference type="Gene3D" id="3.40.190.10">
    <property type="entry name" value="Periplasmic binding protein-like II"/>
    <property type="match status" value="2"/>
</dbReference>
<dbReference type="OrthoDB" id="9803030at2"/>
<dbReference type="Pfam" id="PF03466">
    <property type="entry name" value="LysR_substrate"/>
    <property type="match status" value="1"/>
</dbReference>
<dbReference type="Proteomes" id="UP000199628">
    <property type="component" value="Unassembled WGS sequence"/>
</dbReference>